<feature type="transmembrane region" description="Helical" evidence="7">
    <location>
        <begin position="233"/>
        <end position="255"/>
    </location>
</feature>
<dbReference type="CTD" id="56889"/>
<feature type="chain" id="PRO_5029757836" description="Transmembrane 9 superfamily member" evidence="8">
    <location>
        <begin position="40"/>
        <end position="599"/>
    </location>
</feature>
<dbReference type="FunCoup" id="A0A7M7J4V9">
    <property type="interactions" value="1918"/>
</dbReference>
<feature type="transmembrane region" description="Helical" evidence="7">
    <location>
        <begin position="335"/>
        <end position="357"/>
    </location>
</feature>
<dbReference type="RefSeq" id="XP_022646888.1">
    <property type="nucleotide sequence ID" value="XM_022791153.1"/>
</dbReference>
<keyword evidence="5 7" id="KW-1133">Transmembrane helix</keyword>
<keyword evidence="4 8" id="KW-0732">Signal</keyword>
<evidence type="ECO:0000256" key="4">
    <source>
        <dbReference type="ARBA" id="ARBA00022729"/>
    </source>
</evidence>
<dbReference type="PANTHER" id="PTHR10766:SF41">
    <property type="entry name" value="TRANSMEMBRANE 9 SUPERFAMILY MEMBER 3"/>
    <property type="match status" value="1"/>
</dbReference>
<proteinExistence type="inferred from homology"/>
<dbReference type="GO" id="GO:0016020">
    <property type="term" value="C:membrane"/>
    <property type="evidence" value="ECO:0007669"/>
    <property type="project" value="UniProtKB-SubCell"/>
</dbReference>
<keyword evidence="3 7" id="KW-0812">Transmembrane</keyword>
<dbReference type="PANTHER" id="PTHR10766">
    <property type="entry name" value="TRANSMEMBRANE 9 SUPERFAMILY PROTEIN"/>
    <property type="match status" value="1"/>
</dbReference>
<feature type="transmembrane region" description="Helical" evidence="7">
    <location>
        <begin position="400"/>
        <end position="422"/>
    </location>
</feature>
<evidence type="ECO:0000256" key="7">
    <source>
        <dbReference type="RuleBase" id="RU363079"/>
    </source>
</evidence>
<feature type="signal peptide" evidence="8">
    <location>
        <begin position="1"/>
        <end position="39"/>
    </location>
</feature>
<evidence type="ECO:0000256" key="6">
    <source>
        <dbReference type="ARBA" id="ARBA00023136"/>
    </source>
</evidence>
<dbReference type="GeneID" id="111244264"/>
<evidence type="ECO:0000256" key="3">
    <source>
        <dbReference type="ARBA" id="ARBA00022692"/>
    </source>
</evidence>
<dbReference type="Pfam" id="PF02990">
    <property type="entry name" value="EMP70"/>
    <property type="match status" value="1"/>
</dbReference>
<accession>A0A7M7J4V9</accession>
<feature type="transmembrane region" description="Helical" evidence="7">
    <location>
        <begin position="561"/>
        <end position="584"/>
    </location>
</feature>
<dbReference type="AlphaFoldDB" id="A0A7M7J4V9"/>
<dbReference type="GO" id="GO:0072657">
    <property type="term" value="P:protein localization to membrane"/>
    <property type="evidence" value="ECO:0007669"/>
    <property type="project" value="TreeGrafter"/>
</dbReference>
<comment type="similarity">
    <text evidence="2 7">Belongs to the nonaspanin (TM9SF) (TC 9.A.2) family.</text>
</comment>
<protein>
    <recommendedName>
        <fullName evidence="7">Transmembrane 9 superfamily member</fullName>
    </recommendedName>
</protein>
<feature type="transmembrane region" description="Helical" evidence="7">
    <location>
        <begin position="491"/>
        <end position="517"/>
    </location>
</feature>
<comment type="subcellular location">
    <subcellularLocation>
        <location evidence="1">Membrane</location>
        <topology evidence="1">Multi-pass membrane protein</topology>
    </subcellularLocation>
</comment>
<evidence type="ECO:0000256" key="2">
    <source>
        <dbReference type="ARBA" id="ARBA00005227"/>
    </source>
</evidence>
<organism evidence="9 10">
    <name type="scientific">Varroa destructor</name>
    <name type="common">Honeybee mite</name>
    <dbReference type="NCBI Taxonomy" id="109461"/>
    <lineage>
        <taxon>Eukaryota</taxon>
        <taxon>Metazoa</taxon>
        <taxon>Ecdysozoa</taxon>
        <taxon>Arthropoda</taxon>
        <taxon>Chelicerata</taxon>
        <taxon>Arachnida</taxon>
        <taxon>Acari</taxon>
        <taxon>Parasitiformes</taxon>
        <taxon>Mesostigmata</taxon>
        <taxon>Gamasina</taxon>
        <taxon>Dermanyssoidea</taxon>
        <taxon>Varroidae</taxon>
        <taxon>Varroa</taxon>
    </lineage>
</organism>
<keyword evidence="6 7" id="KW-0472">Membrane</keyword>
<feature type="transmembrane region" description="Helical" evidence="7">
    <location>
        <begin position="369"/>
        <end position="394"/>
    </location>
</feature>
<evidence type="ECO:0000313" key="9">
    <source>
        <dbReference type="EnsemblMetazoa" id="XP_022646888"/>
    </source>
</evidence>
<dbReference type="KEGG" id="vde:111244264"/>
<keyword evidence="10" id="KW-1185">Reference proteome</keyword>
<evidence type="ECO:0000256" key="5">
    <source>
        <dbReference type="ARBA" id="ARBA00022989"/>
    </source>
</evidence>
<dbReference type="OMA" id="DAPCRVN"/>
<dbReference type="InterPro" id="IPR004240">
    <property type="entry name" value="EMP70"/>
</dbReference>
<dbReference type="EnsemblMetazoa" id="XM_022791153">
    <property type="protein sequence ID" value="XP_022646888"/>
    <property type="gene ID" value="LOC111244264"/>
</dbReference>
<evidence type="ECO:0000256" key="1">
    <source>
        <dbReference type="ARBA" id="ARBA00004141"/>
    </source>
</evidence>
<dbReference type="OrthoDB" id="1666796at2759"/>
<sequence length="599" mass="68158">MMSDQVQIGRAPGSARRPRLWFQLALMLTLLLSTHTSDADEHSHTYFEGEEVVLWVNTVGPYANRQETYSYFSLPFCPGPKTRISHYHETLGENLLGIELQFLGLDIRFKKSQSKAQYCEVELTKESLKAFLYAVKSTYWYQMFIDDLPIWGMVGKSEPGEDDYIWTHKKFEIGYNGNQIVDVNLTSEGMEKLELGKKLKFTFEIEWKPCAVSFRDRFDKYLDPTFYQHRIHWFSIFNSFMMVVFLIGLVAMILVRTLHKDYARYSKDEEMDDMERDLGDEYGWKQVHGDVFRPPPYPLLFTAAVGTGSQLVAVALIVIIFAIVGELYTERGSLLSTAIFAYAATAPINGYFGGSLYGKMQGKRWLRQMLVSAAALPGAVCTTAFAVNLIAIYYHASRAIPFGSMVTVLSICAFIVLPLTLVGTILGRNLGGVAAFPCRVNAVPRPIPEKRWFMEPFVIIALGGVLPFGSIFIEMYFILTSFWAYKIYYVYGFLLLVFVILCVVVACVTVVCTYFLLNAEDYRWPWTSYLAGASTAAYVYLYAVYYFFFKTRMFGLFQTSLYFGYMALFSLGIGLLCGTVGYLATSMFVRKIYSTVKID</sequence>
<reference evidence="9" key="1">
    <citation type="submission" date="2021-01" db="UniProtKB">
        <authorList>
            <consortium name="EnsemblMetazoa"/>
        </authorList>
    </citation>
    <scope>IDENTIFICATION</scope>
</reference>
<feature type="transmembrane region" description="Helical" evidence="7">
    <location>
        <begin position="457"/>
        <end position="479"/>
    </location>
</feature>
<evidence type="ECO:0000256" key="8">
    <source>
        <dbReference type="SAM" id="SignalP"/>
    </source>
</evidence>
<evidence type="ECO:0000313" key="10">
    <source>
        <dbReference type="Proteomes" id="UP000594260"/>
    </source>
</evidence>
<feature type="transmembrane region" description="Helical" evidence="7">
    <location>
        <begin position="299"/>
        <end position="323"/>
    </location>
</feature>
<name>A0A7M7J4V9_VARDE</name>
<feature type="transmembrane region" description="Helical" evidence="7">
    <location>
        <begin position="529"/>
        <end position="549"/>
    </location>
</feature>
<dbReference type="Proteomes" id="UP000594260">
    <property type="component" value="Unplaced"/>
</dbReference>
<dbReference type="InParanoid" id="A0A7M7J4V9"/>